<evidence type="ECO:0000256" key="7">
    <source>
        <dbReference type="ARBA" id="ARBA00023175"/>
    </source>
</evidence>
<dbReference type="SMART" id="SM00129">
    <property type="entry name" value="KISc"/>
    <property type="match status" value="1"/>
</dbReference>
<dbReference type="InterPro" id="IPR027417">
    <property type="entry name" value="P-loop_NTPase"/>
</dbReference>
<dbReference type="CDD" id="cd01366">
    <property type="entry name" value="KISc_C_terminal"/>
    <property type="match status" value="1"/>
</dbReference>
<dbReference type="GO" id="GO:0090307">
    <property type="term" value="P:mitotic spindle assembly"/>
    <property type="evidence" value="ECO:0007669"/>
    <property type="project" value="UniProtKB-ARBA"/>
</dbReference>
<evidence type="ECO:0000256" key="3">
    <source>
        <dbReference type="ARBA" id="ARBA00022701"/>
    </source>
</evidence>
<proteinExistence type="inferred from homology"/>
<keyword evidence="2" id="KW-0963">Cytoplasm</keyword>
<dbReference type="PROSITE" id="PS50067">
    <property type="entry name" value="KINESIN_MOTOR_2"/>
    <property type="match status" value="1"/>
</dbReference>
<feature type="region of interest" description="Disordered" evidence="11">
    <location>
        <begin position="1"/>
        <end position="24"/>
    </location>
</feature>
<dbReference type="Gene3D" id="3.40.850.10">
    <property type="entry name" value="Kinesin motor domain"/>
    <property type="match status" value="1"/>
</dbReference>
<comment type="subcellular location">
    <subcellularLocation>
        <location evidence="1">Cytoplasm</location>
        <location evidence="1">Cytoskeleton</location>
    </subcellularLocation>
</comment>
<comment type="similarity">
    <text evidence="9">Belongs to the TRAFAC class myosin-kinesin ATPase superfamily. Kinesin family.</text>
</comment>
<dbReference type="Pfam" id="PF00225">
    <property type="entry name" value="Kinesin"/>
    <property type="match status" value="1"/>
</dbReference>
<evidence type="ECO:0000313" key="14">
    <source>
        <dbReference type="Proteomes" id="UP000887013"/>
    </source>
</evidence>
<dbReference type="GO" id="GO:0003777">
    <property type="term" value="F:microtubule motor activity"/>
    <property type="evidence" value="ECO:0007669"/>
    <property type="project" value="InterPro"/>
</dbReference>
<dbReference type="SUPFAM" id="SSF52540">
    <property type="entry name" value="P-loop containing nucleoside triphosphate hydrolases"/>
    <property type="match status" value="1"/>
</dbReference>
<dbReference type="FunFam" id="3.40.850.10:FF:000065">
    <property type="entry name" value="Kinesin-like protein"/>
    <property type="match status" value="1"/>
</dbReference>
<dbReference type="InterPro" id="IPR036961">
    <property type="entry name" value="Kinesin_motor_dom_sf"/>
</dbReference>
<gene>
    <name evidence="13" type="ORF">NPIL_551341</name>
</gene>
<keyword evidence="14" id="KW-1185">Reference proteome</keyword>
<dbReference type="InterPro" id="IPR027640">
    <property type="entry name" value="Kinesin-like_fam"/>
</dbReference>
<dbReference type="OrthoDB" id="3176171at2759"/>
<evidence type="ECO:0000256" key="1">
    <source>
        <dbReference type="ARBA" id="ARBA00004245"/>
    </source>
</evidence>
<feature type="coiled-coil region" evidence="10">
    <location>
        <begin position="134"/>
        <end position="295"/>
    </location>
</feature>
<dbReference type="GO" id="GO:0007018">
    <property type="term" value="P:microtubule-based movement"/>
    <property type="evidence" value="ECO:0007669"/>
    <property type="project" value="InterPro"/>
</dbReference>
<evidence type="ECO:0000313" key="13">
    <source>
        <dbReference type="EMBL" id="GFT92806.1"/>
    </source>
</evidence>
<evidence type="ECO:0000259" key="12">
    <source>
        <dbReference type="PROSITE" id="PS50067"/>
    </source>
</evidence>
<comment type="caution">
    <text evidence="13">The sequence shown here is derived from an EMBL/GenBank/DDBJ whole genome shotgun (WGS) entry which is preliminary data.</text>
</comment>
<feature type="binding site" evidence="9">
    <location>
        <begin position="422"/>
        <end position="429"/>
    </location>
    <ligand>
        <name>ATP</name>
        <dbReference type="ChEBI" id="CHEBI:30616"/>
    </ligand>
</feature>
<evidence type="ECO:0000256" key="8">
    <source>
        <dbReference type="ARBA" id="ARBA00023212"/>
    </source>
</evidence>
<keyword evidence="5 9" id="KW-0067">ATP-binding</keyword>
<dbReference type="PRINTS" id="PR00380">
    <property type="entry name" value="KINESINHEAVY"/>
</dbReference>
<dbReference type="Proteomes" id="UP000887013">
    <property type="component" value="Unassembled WGS sequence"/>
</dbReference>
<dbReference type="EMBL" id="BMAW01025509">
    <property type="protein sequence ID" value="GFT92806.1"/>
    <property type="molecule type" value="Genomic_DNA"/>
</dbReference>
<keyword evidence="3" id="KW-0493">Microtubule</keyword>
<keyword evidence="7 9" id="KW-0505">Motor protein</keyword>
<evidence type="ECO:0000256" key="9">
    <source>
        <dbReference type="PROSITE-ProRule" id="PRU00283"/>
    </source>
</evidence>
<evidence type="ECO:0000256" key="5">
    <source>
        <dbReference type="ARBA" id="ARBA00022840"/>
    </source>
</evidence>
<evidence type="ECO:0000256" key="6">
    <source>
        <dbReference type="ARBA" id="ARBA00023054"/>
    </source>
</evidence>
<name>A0A8X6PZZ1_NEPPI</name>
<evidence type="ECO:0000256" key="11">
    <source>
        <dbReference type="SAM" id="MobiDB-lite"/>
    </source>
</evidence>
<dbReference type="GO" id="GO:0008017">
    <property type="term" value="F:microtubule binding"/>
    <property type="evidence" value="ECO:0007669"/>
    <property type="project" value="InterPro"/>
</dbReference>
<evidence type="ECO:0000256" key="4">
    <source>
        <dbReference type="ARBA" id="ARBA00022741"/>
    </source>
</evidence>
<keyword evidence="4 9" id="KW-0547">Nucleotide-binding</keyword>
<keyword evidence="8" id="KW-0206">Cytoskeleton</keyword>
<dbReference type="GO" id="GO:0005524">
    <property type="term" value="F:ATP binding"/>
    <property type="evidence" value="ECO:0007669"/>
    <property type="project" value="UniProtKB-UniRule"/>
</dbReference>
<dbReference type="AlphaFoldDB" id="A0A8X6PZZ1"/>
<organism evidence="13 14">
    <name type="scientific">Nephila pilipes</name>
    <name type="common">Giant wood spider</name>
    <name type="synonym">Nephila maculata</name>
    <dbReference type="NCBI Taxonomy" id="299642"/>
    <lineage>
        <taxon>Eukaryota</taxon>
        <taxon>Metazoa</taxon>
        <taxon>Ecdysozoa</taxon>
        <taxon>Arthropoda</taxon>
        <taxon>Chelicerata</taxon>
        <taxon>Arachnida</taxon>
        <taxon>Araneae</taxon>
        <taxon>Araneomorphae</taxon>
        <taxon>Entelegynae</taxon>
        <taxon>Araneoidea</taxon>
        <taxon>Nephilidae</taxon>
        <taxon>Nephila</taxon>
    </lineage>
</organism>
<keyword evidence="6 10" id="KW-0175">Coiled coil</keyword>
<dbReference type="InterPro" id="IPR001752">
    <property type="entry name" value="Kinesin_motor_dom"/>
</dbReference>
<protein>
    <submittedName>
        <fullName evidence="13">Carboxy-terminal kinesin 2</fullName>
    </submittedName>
</protein>
<evidence type="ECO:0000256" key="10">
    <source>
        <dbReference type="SAM" id="Coils"/>
    </source>
</evidence>
<accession>A0A8X6PZZ1</accession>
<sequence>MSRIPAPSSLQKQEKNKQVFENGAFSKPFAPSIQKAAPTIKRTVPAVQRAGIKRPGESQVALSEKKQRINIGVTVRRNVENSHNLAKVAGFSEKAKRAALQPIAESALMRGSMPAISVSKSKPKRPAWDLKGRIQDMEENFQSAQQINSTLNDQLIAYNQRILALEEANTLLHKDVEIKASQSEVASSQASNLEKQLREKTEDFEKKLKGKDDAIYKLKEKNSELSNELSTLRSDYENLQNTHQQETSSLKSSITCLICSKSGLQAELDATKLLVESLQEEIKQLTKMKSDTEFENKNLLKNVGNLESKLLAEESTRRKLHNVIQELKGNIRVFCRVRPPLPDEIKNGIQLANITTPDNKIIEINQMGDVGMNDSGKAQKKYEFSFDAVFPPSAFQQEVFEEISQLVQSAIDGYNVCIFAYGQTGSGKTYTMEGPENIIDFASSDYESHLGMIPRSVQKIFKCIQNLEPRGWKYRVEAFFLEIYNERIQDLLNSDSVSGNAKCEIIKSAGKGNDCLLSNVTTSTVSCAEEVYNLLKKARINRAVAATKCNEYSSRSHYVFQLKIYGENSLTDEKCEGILNLVDLAGSERVKDSGSAGDRLTEAKAINKSLSNLGKVIMSLSKKENHIPYRDSKLTHLLANSLGGNSKTLMFVNISPDNENLSETINSLRFATKVNQCNIGTAQKRVK</sequence>
<dbReference type="PANTHER" id="PTHR47972:SF45">
    <property type="entry name" value="PROTEIN CLARET SEGREGATIONAL"/>
    <property type="match status" value="1"/>
</dbReference>
<dbReference type="PANTHER" id="PTHR47972">
    <property type="entry name" value="KINESIN-LIKE PROTEIN KLP-3"/>
    <property type="match status" value="1"/>
</dbReference>
<reference evidence="13" key="1">
    <citation type="submission" date="2020-08" db="EMBL/GenBank/DDBJ databases">
        <title>Multicomponent nature underlies the extraordinary mechanical properties of spider dragline silk.</title>
        <authorList>
            <person name="Kono N."/>
            <person name="Nakamura H."/>
            <person name="Mori M."/>
            <person name="Yoshida Y."/>
            <person name="Ohtoshi R."/>
            <person name="Malay A.D."/>
            <person name="Moran D.A.P."/>
            <person name="Tomita M."/>
            <person name="Numata K."/>
            <person name="Arakawa K."/>
        </authorList>
    </citation>
    <scope>NUCLEOTIDE SEQUENCE</scope>
</reference>
<evidence type="ECO:0000256" key="2">
    <source>
        <dbReference type="ARBA" id="ARBA00022490"/>
    </source>
</evidence>
<dbReference type="GO" id="GO:0005874">
    <property type="term" value="C:microtubule"/>
    <property type="evidence" value="ECO:0007669"/>
    <property type="project" value="UniProtKB-KW"/>
</dbReference>
<feature type="domain" description="Kinesin motor" evidence="12">
    <location>
        <begin position="330"/>
        <end position="677"/>
    </location>
</feature>